<dbReference type="GO" id="GO:0004497">
    <property type="term" value="F:monooxygenase activity"/>
    <property type="evidence" value="ECO:0007669"/>
    <property type="project" value="InterPro"/>
</dbReference>
<dbReference type="GO" id="GO:0016829">
    <property type="term" value="F:lyase activity"/>
    <property type="evidence" value="ECO:0007669"/>
    <property type="project" value="UniProtKB-KW"/>
</dbReference>
<gene>
    <name evidence="5" type="ORF">KK1_040990</name>
</gene>
<dbReference type="EMBL" id="KQ484067">
    <property type="protein sequence ID" value="KYP37799.1"/>
    <property type="molecule type" value="Genomic_DNA"/>
</dbReference>
<keyword evidence="5" id="KW-0456">Lyase</keyword>
<sequence length="73" mass="8614">LNLSEIIFAVTNSIICQATLGRKYNEERGREFKKLLVELMELLWIFVVGNYVPWLEFLNKFYGLYGRAKRVAK</sequence>
<evidence type="ECO:0000256" key="1">
    <source>
        <dbReference type="ARBA" id="ARBA00010617"/>
    </source>
</evidence>
<evidence type="ECO:0000256" key="4">
    <source>
        <dbReference type="SAM" id="Phobius"/>
    </source>
</evidence>
<evidence type="ECO:0000256" key="2">
    <source>
        <dbReference type="ARBA" id="ARBA00022723"/>
    </source>
</evidence>
<protein>
    <submittedName>
        <fullName evidence="5">Cytochrome P450 71A23</fullName>
        <ecNumber evidence="5">4.99.1.6</ecNumber>
    </submittedName>
</protein>
<dbReference type="Proteomes" id="UP000075243">
    <property type="component" value="Unassembled WGS sequence"/>
</dbReference>
<proteinExistence type="inferred from homology"/>
<dbReference type="GO" id="GO:0005506">
    <property type="term" value="F:iron ion binding"/>
    <property type="evidence" value="ECO:0007669"/>
    <property type="project" value="InterPro"/>
</dbReference>
<dbReference type="Gene3D" id="1.10.630.10">
    <property type="entry name" value="Cytochrome P450"/>
    <property type="match status" value="1"/>
</dbReference>
<feature type="non-terminal residue" evidence="5">
    <location>
        <position position="1"/>
    </location>
</feature>
<dbReference type="AlphaFoldDB" id="A0A151R5K9"/>
<keyword evidence="4" id="KW-0472">Membrane</keyword>
<dbReference type="OMA" id="LMELLWI"/>
<dbReference type="GO" id="GO:0020037">
    <property type="term" value="F:heme binding"/>
    <property type="evidence" value="ECO:0007669"/>
    <property type="project" value="InterPro"/>
</dbReference>
<feature type="transmembrane region" description="Helical" evidence="4">
    <location>
        <begin position="35"/>
        <end position="54"/>
    </location>
</feature>
<dbReference type="STRING" id="3821.A0A151R5K9"/>
<dbReference type="EC" id="4.99.1.6" evidence="5"/>
<reference evidence="5" key="1">
    <citation type="journal article" date="2012" name="Nat. Biotechnol.">
        <title>Draft genome sequence of pigeonpea (Cajanus cajan), an orphan legume crop of resource-poor farmers.</title>
        <authorList>
            <person name="Varshney R.K."/>
            <person name="Chen W."/>
            <person name="Li Y."/>
            <person name="Bharti A.K."/>
            <person name="Saxena R.K."/>
            <person name="Schlueter J.A."/>
            <person name="Donoghue M.T."/>
            <person name="Azam S."/>
            <person name="Fan G."/>
            <person name="Whaley A.M."/>
            <person name="Farmer A.D."/>
            <person name="Sheridan J."/>
            <person name="Iwata A."/>
            <person name="Tuteja R."/>
            <person name="Penmetsa R.V."/>
            <person name="Wu W."/>
            <person name="Upadhyaya H.D."/>
            <person name="Yang S.P."/>
            <person name="Shah T."/>
            <person name="Saxena K.B."/>
            <person name="Michael T."/>
            <person name="McCombie W.R."/>
            <person name="Yang B."/>
            <person name="Zhang G."/>
            <person name="Yang H."/>
            <person name="Wang J."/>
            <person name="Spillane C."/>
            <person name="Cook D.R."/>
            <person name="May G.D."/>
            <person name="Xu X."/>
            <person name="Jackson S.A."/>
        </authorList>
    </citation>
    <scope>NUCLEOTIDE SEQUENCE [LARGE SCALE GENOMIC DNA]</scope>
</reference>
<accession>A0A151R5K9</accession>
<name>A0A151R5K9_CAJCA</name>
<keyword evidence="4" id="KW-1133">Transmembrane helix</keyword>
<organism evidence="5 6">
    <name type="scientific">Cajanus cajan</name>
    <name type="common">Pigeon pea</name>
    <name type="synonym">Cajanus indicus</name>
    <dbReference type="NCBI Taxonomy" id="3821"/>
    <lineage>
        <taxon>Eukaryota</taxon>
        <taxon>Viridiplantae</taxon>
        <taxon>Streptophyta</taxon>
        <taxon>Embryophyta</taxon>
        <taxon>Tracheophyta</taxon>
        <taxon>Spermatophyta</taxon>
        <taxon>Magnoliopsida</taxon>
        <taxon>eudicotyledons</taxon>
        <taxon>Gunneridae</taxon>
        <taxon>Pentapetalae</taxon>
        <taxon>rosids</taxon>
        <taxon>fabids</taxon>
        <taxon>Fabales</taxon>
        <taxon>Fabaceae</taxon>
        <taxon>Papilionoideae</taxon>
        <taxon>50 kb inversion clade</taxon>
        <taxon>NPAAA clade</taxon>
        <taxon>indigoferoid/millettioid clade</taxon>
        <taxon>Phaseoleae</taxon>
        <taxon>Cajanus</taxon>
    </lineage>
</organism>
<keyword evidence="3" id="KW-0408">Iron</keyword>
<dbReference type="SUPFAM" id="SSF48264">
    <property type="entry name" value="Cytochrome P450"/>
    <property type="match status" value="1"/>
</dbReference>
<evidence type="ECO:0000256" key="3">
    <source>
        <dbReference type="ARBA" id="ARBA00023004"/>
    </source>
</evidence>
<dbReference type="PANTHER" id="PTHR47955:SF15">
    <property type="entry name" value="CYTOCHROME P450 71A2-LIKE"/>
    <property type="match status" value="1"/>
</dbReference>
<keyword evidence="4" id="KW-0812">Transmembrane</keyword>
<dbReference type="InterPro" id="IPR036396">
    <property type="entry name" value="Cyt_P450_sf"/>
</dbReference>
<evidence type="ECO:0000313" key="5">
    <source>
        <dbReference type="EMBL" id="KYP37799.1"/>
    </source>
</evidence>
<keyword evidence="6" id="KW-1185">Reference proteome</keyword>
<dbReference type="PANTHER" id="PTHR47955">
    <property type="entry name" value="CYTOCHROME P450 FAMILY 71 PROTEIN"/>
    <property type="match status" value="1"/>
</dbReference>
<dbReference type="GO" id="GO:0016705">
    <property type="term" value="F:oxidoreductase activity, acting on paired donors, with incorporation or reduction of molecular oxygen"/>
    <property type="evidence" value="ECO:0007669"/>
    <property type="project" value="InterPro"/>
</dbReference>
<evidence type="ECO:0000313" key="6">
    <source>
        <dbReference type="Proteomes" id="UP000075243"/>
    </source>
</evidence>
<keyword evidence="2" id="KW-0479">Metal-binding</keyword>
<comment type="similarity">
    <text evidence="1">Belongs to the cytochrome P450 family.</text>
</comment>